<dbReference type="EMBL" id="FNIE01000006">
    <property type="protein sequence ID" value="SDN95122.1"/>
    <property type="molecule type" value="Genomic_DNA"/>
</dbReference>
<dbReference type="OrthoDB" id="2082405at2"/>
<dbReference type="AlphaFoldDB" id="A0A1H0FKQ0"/>
<dbReference type="InterPro" id="IPR011990">
    <property type="entry name" value="TPR-like_helical_dom_sf"/>
</dbReference>
<dbReference type="GO" id="GO:0016740">
    <property type="term" value="F:transferase activity"/>
    <property type="evidence" value="ECO:0007669"/>
    <property type="project" value="UniProtKB-KW"/>
</dbReference>
<evidence type="ECO:0000256" key="1">
    <source>
        <dbReference type="SAM" id="MobiDB-lite"/>
    </source>
</evidence>
<dbReference type="SUPFAM" id="SSF48452">
    <property type="entry name" value="TPR-like"/>
    <property type="match status" value="1"/>
</dbReference>
<feature type="domain" description="Polysaccharide pyruvyl transferase" evidence="2">
    <location>
        <begin position="471"/>
        <end position="698"/>
    </location>
</feature>
<organism evidence="3 4">
    <name type="scientific">Actinacidiphila guanduensis</name>
    <dbReference type="NCBI Taxonomy" id="310781"/>
    <lineage>
        <taxon>Bacteria</taxon>
        <taxon>Bacillati</taxon>
        <taxon>Actinomycetota</taxon>
        <taxon>Actinomycetes</taxon>
        <taxon>Kitasatosporales</taxon>
        <taxon>Streptomycetaceae</taxon>
        <taxon>Actinacidiphila</taxon>
    </lineage>
</organism>
<evidence type="ECO:0000313" key="4">
    <source>
        <dbReference type="Proteomes" id="UP000199341"/>
    </source>
</evidence>
<gene>
    <name evidence="3" type="ORF">SAMN05216259_106331</name>
</gene>
<evidence type="ECO:0000313" key="3">
    <source>
        <dbReference type="EMBL" id="SDN95122.1"/>
    </source>
</evidence>
<sequence>MNPGTSFSTGTDAGPAGTTDPAARGGVTGKRLIAFTSCVTADRLPAFLGLLRSLALTNPGVCEDYVVLHDGSLPADAADRIHAVHPRARLRAIDTERLGGWAALATAGSNTAGSGTADPFAYALLEAFRIREFGTLVVLDPELTARGGIEPLLRLRDGLAAAPLDGEGPDGQRRLDARVLVVQAEYLTDGFCARLEAVARSGAHDRARGAAGVLEAALGGDFVPLQGPADGGPFAPAAAGTDPADEPSEAEFHAAFLALSAAAHHDLLVHYGTAHVARTRDLQTARRVATARIDAGEYQEAVDLLRSVDIPLDEAWPHEVYGHALMSISRYEEARAHLLLSTAVPNRAATAFARLAHIAWVTNDDEAAAAYARAGLSADPSHGPSRQMVERATLDLPGTAGGVVVKEGPAHKQFAHVAFYMPRQGNAGDKLLPESVRLAFDREIGPRRWHSVHAHRLFDEAALERVNARRAVVIGGGGLFIPDTAPNGNSAWQWNVTDEVLERIDVPVVVYAVGFNAFDGQSYRQERFATAVRKLVEKSAFFGLRNHGSIAQVRRLLPRGLHGKVRFQPCPTTVTRQLVAGWKDAPEREDTVLLNAAYDRAGLRFGHDYGHFLDQLARAVRAIGRHAEVRCAAHALDDERIAFDLRREHGISLPVIPMYDHDCDTIRAAYARTKLVIGMRGHAGMIPFGCGTPIISLISHPKMAYFLADIDRPEWGVSVHDRDLAAVLTEKALAVLTDHRAAVADVLGRQEELWRITRANAEEITALL</sequence>
<protein>
    <submittedName>
        <fullName evidence="3">Polysaccharide pyruvyl transferase family protein WcaK</fullName>
    </submittedName>
</protein>
<accession>A0A1H0FKQ0</accession>
<feature type="compositionally biased region" description="Low complexity" evidence="1">
    <location>
        <begin position="9"/>
        <end position="23"/>
    </location>
</feature>
<keyword evidence="3" id="KW-0808">Transferase</keyword>
<dbReference type="Gene3D" id="1.25.40.10">
    <property type="entry name" value="Tetratricopeptide repeat domain"/>
    <property type="match status" value="1"/>
</dbReference>
<feature type="region of interest" description="Disordered" evidence="1">
    <location>
        <begin position="1"/>
        <end position="23"/>
    </location>
</feature>
<keyword evidence="4" id="KW-1185">Reference proteome</keyword>
<dbReference type="InterPro" id="IPR007345">
    <property type="entry name" value="Polysacch_pyruvyl_Trfase"/>
</dbReference>
<dbReference type="RefSeq" id="WP_093785096.1">
    <property type="nucleotide sequence ID" value="NZ_FNIE01000006.1"/>
</dbReference>
<reference evidence="3 4" key="1">
    <citation type="submission" date="2016-10" db="EMBL/GenBank/DDBJ databases">
        <authorList>
            <person name="de Groot N.N."/>
        </authorList>
    </citation>
    <scope>NUCLEOTIDE SEQUENCE [LARGE SCALE GENOMIC DNA]</scope>
    <source>
        <strain evidence="3 4">CGMCC 4.2022</strain>
    </source>
</reference>
<dbReference type="Pfam" id="PF04230">
    <property type="entry name" value="PS_pyruv_trans"/>
    <property type="match status" value="1"/>
</dbReference>
<evidence type="ECO:0000259" key="2">
    <source>
        <dbReference type="Pfam" id="PF04230"/>
    </source>
</evidence>
<name>A0A1H0FKQ0_9ACTN</name>
<dbReference type="STRING" id="310781.SAMN05216259_106331"/>
<dbReference type="Proteomes" id="UP000199341">
    <property type="component" value="Unassembled WGS sequence"/>
</dbReference>
<proteinExistence type="predicted"/>